<dbReference type="Gene3D" id="3.40.50.300">
    <property type="entry name" value="P-loop containing nucleotide triphosphate hydrolases"/>
    <property type="match status" value="1"/>
</dbReference>
<reference evidence="2" key="1">
    <citation type="submission" date="2019-08" db="EMBL/GenBank/DDBJ databases">
        <authorList>
            <person name="Kucharzyk K."/>
            <person name="Murdoch R.W."/>
            <person name="Higgins S."/>
            <person name="Loffler F."/>
        </authorList>
    </citation>
    <scope>NUCLEOTIDE SEQUENCE</scope>
</reference>
<feature type="domain" description="IstB-like ATP-binding" evidence="1">
    <location>
        <begin position="3"/>
        <end position="112"/>
    </location>
</feature>
<organism evidence="2">
    <name type="scientific">bioreactor metagenome</name>
    <dbReference type="NCBI Taxonomy" id="1076179"/>
    <lineage>
        <taxon>unclassified sequences</taxon>
        <taxon>metagenomes</taxon>
        <taxon>ecological metagenomes</taxon>
    </lineage>
</organism>
<comment type="caution">
    <text evidence="2">The sequence shown here is derived from an EMBL/GenBank/DDBJ whole genome shotgun (WGS) entry which is preliminary data.</text>
</comment>
<dbReference type="Pfam" id="PF01695">
    <property type="entry name" value="IstB_IS21"/>
    <property type="match status" value="1"/>
</dbReference>
<name>A0A644ZZK8_9ZZZZ</name>
<dbReference type="GO" id="GO:0005524">
    <property type="term" value="F:ATP binding"/>
    <property type="evidence" value="ECO:0007669"/>
    <property type="project" value="InterPro"/>
</dbReference>
<dbReference type="InterPro" id="IPR002611">
    <property type="entry name" value="IstB_ATP-bd"/>
</dbReference>
<accession>A0A644ZZK8</accession>
<evidence type="ECO:0000259" key="1">
    <source>
        <dbReference type="Pfam" id="PF01695"/>
    </source>
</evidence>
<proteinExistence type="predicted"/>
<dbReference type="InterPro" id="IPR027417">
    <property type="entry name" value="P-loop_NTPase"/>
</dbReference>
<sequence length="125" mass="14095">MPELLDELTVAKGTGTFKKVVKSYQKVDLLLMDEWLIRCLTPTEAYDLLEIIEAKTHHGSVIFCTQYGVKGWCERISPSDEGPVSEAIVDRIIHNAYEVIIDGKVSMRERHGLSSENQKECAQAE</sequence>
<dbReference type="EMBL" id="VSSQ01010863">
    <property type="protein sequence ID" value="MPM45401.1"/>
    <property type="molecule type" value="Genomic_DNA"/>
</dbReference>
<evidence type="ECO:0000313" key="2">
    <source>
        <dbReference type="EMBL" id="MPM45401.1"/>
    </source>
</evidence>
<dbReference type="AlphaFoldDB" id="A0A644ZZK8"/>
<protein>
    <recommendedName>
        <fullName evidence="1">IstB-like ATP-binding domain-containing protein</fullName>
    </recommendedName>
</protein>
<gene>
    <name evidence="2" type="ORF">SDC9_92088</name>
</gene>